<reference evidence="2 3" key="1">
    <citation type="submission" date="2019-11" db="EMBL/GenBank/DDBJ databases">
        <title>Identification of a novel strain.</title>
        <authorList>
            <person name="Xu Q."/>
            <person name="Wang G."/>
        </authorList>
    </citation>
    <scope>NUCLEOTIDE SEQUENCE [LARGE SCALE GENOMIC DNA]</scope>
    <source>
        <strain evidence="3">xq</strain>
    </source>
</reference>
<accession>A0A6I3KDN5</accession>
<feature type="signal peptide" evidence="1">
    <location>
        <begin position="1"/>
        <end position="20"/>
    </location>
</feature>
<dbReference type="Gene3D" id="3.90.226.10">
    <property type="entry name" value="2-enoyl-CoA Hydratase, Chain A, domain 1"/>
    <property type="match status" value="1"/>
</dbReference>
<comment type="caution">
    <text evidence="2">The sequence shown here is derived from an EMBL/GenBank/DDBJ whole genome shotgun (WGS) entry which is preliminary data.</text>
</comment>
<evidence type="ECO:0008006" key="4">
    <source>
        <dbReference type="Google" id="ProtNLM"/>
    </source>
</evidence>
<keyword evidence="1" id="KW-0732">Signal</keyword>
<sequence>MDRVLVVVLALLVSALPSYGAEIGPGNPPVCELKLEGPIEAGDSEKLTTALYALGASGGFDSRSVSLCLNSLGGNYDEALKLMTALLTFTNVATVVDAGSECYSACAFLFLAGNAQRSEDGELAPNRTLDVRGTLGFHAPYLQTGTGTDVTAATIENFRRGVSAIAKMLEIDRRELIPRGLLAKALQVGANELLYVDTIEKVGVWSIKLKGYKPPAALTSKMLDQACRNKDMWTNFSHTVLGRPAGDPESLHGLRQSDFPEIRGSDEPIQLAQGRHRQVLDLFGHEATNVCIIDVYADEKNELFLALTMFPADQEQPKPEPFAEQVTARLNDPQSLEVISDPLWYVYAPDTPLMSLGRPMAAVQPPAP</sequence>
<dbReference type="AlphaFoldDB" id="A0A6I3KDN5"/>
<dbReference type="EMBL" id="WMBQ01000001">
    <property type="protein sequence ID" value="MTD92974.1"/>
    <property type="molecule type" value="Genomic_DNA"/>
</dbReference>
<evidence type="ECO:0000256" key="1">
    <source>
        <dbReference type="SAM" id="SignalP"/>
    </source>
</evidence>
<dbReference type="InterPro" id="IPR029045">
    <property type="entry name" value="ClpP/crotonase-like_dom_sf"/>
</dbReference>
<name>A0A6I3KDN5_9HYPH</name>
<dbReference type="RefSeq" id="WP_154737558.1">
    <property type="nucleotide sequence ID" value="NZ_WMBQ01000001.1"/>
</dbReference>
<protein>
    <recommendedName>
        <fullName evidence="4">Periplasmic protein-like protein</fullName>
    </recommendedName>
</protein>
<feature type="chain" id="PRO_5026239689" description="Periplasmic protein-like protein" evidence="1">
    <location>
        <begin position="21"/>
        <end position="368"/>
    </location>
</feature>
<dbReference type="SUPFAM" id="SSF52096">
    <property type="entry name" value="ClpP/crotonase"/>
    <property type="match status" value="1"/>
</dbReference>
<keyword evidence="3" id="KW-1185">Reference proteome</keyword>
<proteinExistence type="predicted"/>
<evidence type="ECO:0000313" key="2">
    <source>
        <dbReference type="EMBL" id="MTD92974.1"/>
    </source>
</evidence>
<organism evidence="2 3">
    <name type="scientific">Hyphomicrobium album</name>
    <dbReference type="NCBI Taxonomy" id="2665159"/>
    <lineage>
        <taxon>Bacteria</taxon>
        <taxon>Pseudomonadati</taxon>
        <taxon>Pseudomonadota</taxon>
        <taxon>Alphaproteobacteria</taxon>
        <taxon>Hyphomicrobiales</taxon>
        <taxon>Hyphomicrobiaceae</taxon>
        <taxon>Hyphomicrobium</taxon>
    </lineage>
</organism>
<evidence type="ECO:0000313" key="3">
    <source>
        <dbReference type="Proteomes" id="UP000440694"/>
    </source>
</evidence>
<gene>
    <name evidence="2" type="ORF">GIW81_01350</name>
</gene>
<dbReference type="Proteomes" id="UP000440694">
    <property type="component" value="Unassembled WGS sequence"/>
</dbReference>